<comment type="caution">
    <text evidence="2">The sequence shown here is derived from an EMBL/GenBank/DDBJ whole genome shotgun (WGS) entry which is preliminary data.</text>
</comment>
<feature type="transmembrane region" description="Helical" evidence="1">
    <location>
        <begin position="291"/>
        <end position="308"/>
    </location>
</feature>
<feature type="transmembrane region" description="Helical" evidence="1">
    <location>
        <begin position="360"/>
        <end position="379"/>
    </location>
</feature>
<feature type="transmembrane region" description="Helical" evidence="1">
    <location>
        <begin position="482"/>
        <end position="502"/>
    </location>
</feature>
<protein>
    <submittedName>
        <fullName evidence="2">Stage II sporulation protein M</fullName>
    </submittedName>
</protein>
<dbReference type="AlphaFoldDB" id="A0A923PG64"/>
<reference evidence="2" key="1">
    <citation type="submission" date="2020-08" db="EMBL/GenBank/DDBJ databases">
        <title>Lewinella bacteria from marine environments.</title>
        <authorList>
            <person name="Zhong Y."/>
        </authorList>
    </citation>
    <scope>NUCLEOTIDE SEQUENCE</scope>
    <source>
        <strain evidence="2">KCTC 42187</strain>
    </source>
</reference>
<keyword evidence="1" id="KW-1133">Transmembrane helix</keyword>
<feature type="transmembrane region" description="Helical" evidence="1">
    <location>
        <begin position="421"/>
        <end position="440"/>
    </location>
</feature>
<feature type="transmembrane region" description="Helical" evidence="1">
    <location>
        <begin position="99"/>
        <end position="119"/>
    </location>
</feature>
<dbReference type="Pfam" id="PF01944">
    <property type="entry name" value="SpoIIM"/>
    <property type="match status" value="1"/>
</dbReference>
<keyword evidence="1" id="KW-0812">Transmembrane</keyword>
<accession>A0A923PG64</accession>
<feature type="transmembrane region" description="Helical" evidence="1">
    <location>
        <begin position="214"/>
        <end position="240"/>
    </location>
</feature>
<dbReference type="InterPro" id="IPR002798">
    <property type="entry name" value="SpoIIM-like"/>
</dbReference>
<dbReference type="RefSeq" id="WP_187464793.1">
    <property type="nucleotide sequence ID" value="NZ_JACSIT010000034.1"/>
</dbReference>
<keyword evidence="1" id="KW-0472">Membrane</keyword>
<feature type="transmembrane region" description="Helical" evidence="1">
    <location>
        <begin position="523"/>
        <end position="549"/>
    </location>
</feature>
<feature type="transmembrane region" description="Helical" evidence="1">
    <location>
        <begin position="569"/>
        <end position="592"/>
    </location>
</feature>
<feature type="transmembrane region" description="Helical" evidence="1">
    <location>
        <begin position="261"/>
        <end position="279"/>
    </location>
</feature>
<keyword evidence="3" id="KW-1185">Reference proteome</keyword>
<proteinExistence type="predicted"/>
<gene>
    <name evidence="2" type="ORF">H9S92_00620</name>
</gene>
<feature type="transmembrane region" description="Helical" evidence="1">
    <location>
        <begin position="161"/>
        <end position="180"/>
    </location>
</feature>
<feature type="transmembrane region" description="Helical" evidence="1">
    <location>
        <begin position="460"/>
        <end position="476"/>
    </location>
</feature>
<evidence type="ECO:0000256" key="1">
    <source>
        <dbReference type="SAM" id="Phobius"/>
    </source>
</evidence>
<name>A0A923PG64_9BACT</name>
<dbReference type="EMBL" id="JACSIT010000034">
    <property type="protein sequence ID" value="MBC6992654.1"/>
    <property type="molecule type" value="Genomic_DNA"/>
</dbReference>
<evidence type="ECO:0000313" key="2">
    <source>
        <dbReference type="EMBL" id="MBC6992654.1"/>
    </source>
</evidence>
<sequence>MRETEFIEKNKEKWQRYERALERADQDPELLNQLYVHTTDDLSFSRTFYPNRSVRVYLNSLAQRTFLQIYRGRRGESSRFFSFWTDELPRVVFAQRRPLVISLLVFSLAMLVGVISYRIDPGFAETIMGEQYMNMTRANIDNGDPMAVYKQMAPFNMSLRITLNNIFVALLTFVSGAFFAVGSIVQLIRNGVMLGVFQYFFYDQGIFRESFLTIWIHGALEISSIVIAGGAGLAMGKGLLFPGTLSRFTAFKASARDGLKIMLGTVPLFIIAGFLEGYLTRHTELPDAVRALFILLCFAFILWYYVLYPRRVARRPQLEEEDLARGADAGEEALELGKVRTAGENLSLTFSVLRRSPGMLFRWIGLIALGTCVLSFWFYDAAPATRYFFGGTPWTNIIDGSFFADFSNFHELLTTFSRNRGLLYLFLVAGVLYALQRLAFEVFWRALKTRLRPANWRSEAYLYLVSLVLAVGLAFNGVVASFFAFLTLPFVMTWAYAGYSGLATTKETFQFVYTNLSSSYSNFLLILTMAIPSMWVLDTAIGGLLFAFLDWIVYADPVTIDNFNVILQTFSYLVLYGVVWVVLSVSLTLNFYSLREIEKAEGLLESIEGVGSKRRILGMEME</sequence>
<dbReference type="PANTHER" id="PTHR35337">
    <property type="entry name" value="SLR1478 PROTEIN"/>
    <property type="match status" value="1"/>
</dbReference>
<organism evidence="2 3">
    <name type="scientific">Neolewinella lacunae</name>
    <dbReference type="NCBI Taxonomy" id="1517758"/>
    <lineage>
        <taxon>Bacteria</taxon>
        <taxon>Pseudomonadati</taxon>
        <taxon>Bacteroidota</taxon>
        <taxon>Saprospiria</taxon>
        <taxon>Saprospirales</taxon>
        <taxon>Lewinellaceae</taxon>
        <taxon>Neolewinella</taxon>
    </lineage>
</organism>
<dbReference type="Proteomes" id="UP000650081">
    <property type="component" value="Unassembled WGS sequence"/>
</dbReference>
<dbReference type="PANTHER" id="PTHR35337:SF1">
    <property type="entry name" value="SLR1478 PROTEIN"/>
    <property type="match status" value="1"/>
</dbReference>
<evidence type="ECO:0000313" key="3">
    <source>
        <dbReference type="Proteomes" id="UP000650081"/>
    </source>
</evidence>